<proteinExistence type="predicted"/>
<evidence type="ECO:0000313" key="2">
    <source>
        <dbReference type="Proteomes" id="UP000265520"/>
    </source>
</evidence>
<comment type="caution">
    <text evidence="1">The sequence shown here is derived from an EMBL/GenBank/DDBJ whole genome shotgun (WGS) entry which is preliminary data.</text>
</comment>
<dbReference type="AlphaFoldDB" id="A0A392R6Q1"/>
<protein>
    <submittedName>
        <fullName evidence="1">Uncharacterized protein</fullName>
    </submittedName>
</protein>
<keyword evidence="2" id="KW-1185">Reference proteome</keyword>
<reference evidence="1 2" key="1">
    <citation type="journal article" date="2018" name="Front. Plant Sci.">
        <title>Red Clover (Trifolium pratense) and Zigzag Clover (T. medium) - A Picture of Genomic Similarities and Differences.</title>
        <authorList>
            <person name="Dluhosova J."/>
            <person name="Istvanek J."/>
            <person name="Nedelnik J."/>
            <person name="Repkova J."/>
        </authorList>
    </citation>
    <scope>NUCLEOTIDE SEQUENCE [LARGE SCALE GENOMIC DNA]</scope>
    <source>
        <strain evidence="2">cv. 10/8</strain>
        <tissue evidence="1">Leaf</tissue>
    </source>
</reference>
<dbReference type="Proteomes" id="UP000265520">
    <property type="component" value="Unassembled WGS sequence"/>
</dbReference>
<dbReference type="EMBL" id="LXQA010185416">
    <property type="protein sequence ID" value="MCI31205.1"/>
    <property type="molecule type" value="Genomic_DNA"/>
</dbReference>
<evidence type="ECO:0000313" key="1">
    <source>
        <dbReference type="EMBL" id="MCI31205.1"/>
    </source>
</evidence>
<sequence length="111" mass="12627">MLEQWAMANRGVLAITVARRVSSLIITWKGLLKEDFSKALEDIGTATPFFEVVEELKTLHGHLFPDQRDLFRQAQAMRQSLIENAPFINFVLEANKKIHRTASSIKLDFVG</sequence>
<accession>A0A392R6Q1</accession>
<organism evidence="1 2">
    <name type="scientific">Trifolium medium</name>
    <dbReference type="NCBI Taxonomy" id="97028"/>
    <lineage>
        <taxon>Eukaryota</taxon>
        <taxon>Viridiplantae</taxon>
        <taxon>Streptophyta</taxon>
        <taxon>Embryophyta</taxon>
        <taxon>Tracheophyta</taxon>
        <taxon>Spermatophyta</taxon>
        <taxon>Magnoliopsida</taxon>
        <taxon>eudicotyledons</taxon>
        <taxon>Gunneridae</taxon>
        <taxon>Pentapetalae</taxon>
        <taxon>rosids</taxon>
        <taxon>fabids</taxon>
        <taxon>Fabales</taxon>
        <taxon>Fabaceae</taxon>
        <taxon>Papilionoideae</taxon>
        <taxon>50 kb inversion clade</taxon>
        <taxon>NPAAA clade</taxon>
        <taxon>Hologalegina</taxon>
        <taxon>IRL clade</taxon>
        <taxon>Trifolieae</taxon>
        <taxon>Trifolium</taxon>
    </lineage>
</organism>
<name>A0A392R6Q1_9FABA</name>